<dbReference type="GO" id="GO:0006000">
    <property type="term" value="P:fructose metabolic process"/>
    <property type="evidence" value="ECO:0007669"/>
    <property type="project" value="TreeGrafter"/>
</dbReference>
<evidence type="ECO:0000256" key="1">
    <source>
        <dbReference type="ARBA" id="ARBA00001273"/>
    </source>
</evidence>
<feature type="binding site" evidence="9">
    <location>
        <position position="114"/>
    </location>
    <ligand>
        <name>Mg(2+)</name>
        <dbReference type="ChEBI" id="CHEBI:18420"/>
        <label>1</label>
    </ligand>
</feature>
<evidence type="ECO:0000313" key="14">
    <source>
        <dbReference type="Proteomes" id="UP000011547"/>
    </source>
</evidence>
<comment type="cofactor">
    <cofactor evidence="9">
        <name>Mg(2+)</name>
        <dbReference type="ChEBI" id="CHEBI:18420"/>
    </cofactor>
    <text evidence="9">Binds 2 magnesium ions per subunit.</text>
</comment>
<feature type="domain" description="Fructose-1-6-bisphosphatase class I N-terminal" evidence="11">
    <location>
        <begin position="13"/>
        <end position="192"/>
    </location>
</feature>
<dbReference type="NCBIfam" id="NF006779">
    <property type="entry name" value="PRK09293.1-3"/>
    <property type="match status" value="1"/>
</dbReference>
<dbReference type="InterPro" id="IPR028343">
    <property type="entry name" value="FBPtase"/>
</dbReference>
<dbReference type="EMBL" id="CP003803">
    <property type="protein sequence ID" value="AGF46919.1"/>
    <property type="molecule type" value="Genomic_DNA"/>
</dbReference>
<dbReference type="GO" id="GO:0005829">
    <property type="term" value="C:cytosol"/>
    <property type="evidence" value="ECO:0007669"/>
    <property type="project" value="TreeGrafter"/>
</dbReference>
<dbReference type="eggNOG" id="COG0158">
    <property type="taxonomic scope" value="Bacteria"/>
</dbReference>
<evidence type="ECO:0000259" key="12">
    <source>
        <dbReference type="Pfam" id="PF18913"/>
    </source>
</evidence>
<feature type="binding site" evidence="9">
    <location>
        <position position="112"/>
    </location>
    <ligand>
        <name>Mg(2+)</name>
        <dbReference type="ChEBI" id="CHEBI:18420"/>
        <label>2</label>
    </ligand>
</feature>
<organism evidence="13 14">
    <name type="scientific">Candidatus Kinetoplastidibacterium desouzai TCC079E</name>
    <dbReference type="NCBI Taxonomy" id="1208919"/>
    <lineage>
        <taxon>Bacteria</taxon>
        <taxon>Pseudomonadati</taxon>
        <taxon>Pseudomonadota</taxon>
        <taxon>Betaproteobacteria</taxon>
        <taxon>Candidatus Kinetoplastidibacterium</taxon>
    </lineage>
</organism>
<evidence type="ECO:0000256" key="5">
    <source>
        <dbReference type="ARBA" id="ARBA00022801"/>
    </source>
</evidence>
<comment type="subunit">
    <text evidence="9">Homotetramer.</text>
</comment>
<evidence type="ECO:0000259" key="11">
    <source>
        <dbReference type="Pfam" id="PF00316"/>
    </source>
</evidence>
<dbReference type="Gene3D" id="3.30.540.10">
    <property type="entry name" value="Fructose-1,6-Bisphosphatase, subunit A, domain 1"/>
    <property type="match status" value="1"/>
</dbReference>
<dbReference type="SUPFAM" id="SSF56655">
    <property type="entry name" value="Carbohydrate phosphatase"/>
    <property type="match status" value="1"/>
</dbReference>
<dbReference type="InterPro" id="IPR044015">
    <property type="entry name" value="FBPase_C_dom"/>
</dbReference>
<dbReference type="Pfam" id="PF18913">
    <property type="entry name" value="FBPase_C"/>
    <property type="match status" value="1"/>
</dbReference>
<dbReference type="STRING" id="1208919.CDSE_0624"/>
<dbReference type="GO" id="GO:0000287">
    <property type="term" value="F:magnesium ion binding"/>
    <property type="evidence" value="ECO:0007669"/>
    <property type="project" value="UniProtKB-UniRule"/>
</dbReference>
<proteinExistence type="inferred from homology"/>
<comment type="similarity">
    <text evidence="2 9 10">Belongs to the FBPase class 1 family.</text>
</comment>
<dbReference type="InterPro" id="IPR000146">
    <property type="entry name" value="FBPase_class-1"/>
</dbReference>
<reference evidence="13 14" key="1">
    <citation type="journal article" date="2013" name="Genome Biol. Evol.">
        <title>Genome evolution and phylogenomic analysis of candidatus kinetoplastibacterium, the betaproteobacterial endosymbionts of strigomonas and angomonas.</title>
        <authorList>
            <person name="Alves J.M."/>
            <person name="Serrano M.G."/>
            <person name="Maia da Silva F."/>
            <person name="Voegtly L.J."/>
            <person name="Matveyev A.V."/>
            <person name="Teixeira M.M."/>
            <person name="Camargo E.P."/>
            <person name="Buck G.A."/>
        </authorList>
    </citation>
    <scope>NUCLEOTIDE SEQUENCE [LARGE SCALE GENOMIC DNA]</scope>
    <source>
        <strain evidence="13 14">TCC079E</strain>
    </source>
</reference>
<protein>
    <recommendedName>
        <fullName evidence="9">Fructose-1,6-bisphosphatase class 1</fullName>
        <shortName evidence="9">FBPase class 1</shortName>
        <ecNumber evidence="9">3.1.3.11</ecNumber>
    </recommendedName>
    <alternativeName>
        <fullName evidence="9">D-fructose-1,6-bisphosphate 1-phosphohydrolase class 1</fullName>
    </alternativeName>
</protein>
<name>M1LUD8_9PROT</name>
<feature type="binding site" evidence="9">
    <location>
        <position position="112"/>
    </location>
    <ligand>
        <name>Mg(2+)</name>
        <dbReference type="ChEBI" id="CHEBI:18420"/>
        <label>1</label>
    </ligand>
</feature>
<comment type="caution">
    <text evidence="9">Lacks conserved residue(s) required for the propagation of feature annotation.</text>
</comment>
<evidence type="ECO:0000256" key="10">
    <source>
        <dbReference type="RuleBase" id="RU000508"/>
    </source>
</evidence>
<dbReference type="KEGG" id="kde:CDSE_0624"/>
<keyword evidence="3 9" id="KW-0963">Cytoplasm</keyword>
<evidence type="ECO:0000256" key="6">
    <source>
        <dbReference type="ARBA" id="ARBA00022842"/>
    </source>
</evidence>
<evidence type="ECO:0000256" key="9">
    <source>
        <dbReference type="HAMAP-Rule" id="MF_01855"/>
    </source>
</evidence>
<accession>M1LUD8</accession>
<dbReference type="HOGENOM" id="CLU_039977_0_0_4"/>
<dbReference type="Pfam" id="PF00316">
    <property type="entry name" value="FBPase"/>
    <property type="match status" value="1"/>
</dbReference>
<dbReference type="GO" id="GO:0005986">
    <property type="term" value="P:sucrose biosynthetic process"/>
    <property type="evidence" value="ECO:0007669"/>
    <property type="project" value="TreeGrafter"/>
</dbReference>
<keyword evidence="7 9" id="KW-0119">Carbohydrate metabolism</keyword>
<evidence type="ECO:0000256" key="7">
    <source>
        <dbReference type="ARBA" id="ARBA00023277"/>
    </source>
</evidence>
<feature type="binding site" evidence="9">
    <location>
        <position position="274"/>
    </location>
    <ligand>
        <name>substrate</name>
    </ligand>
</feature>
<dbReference type="OrthoDB" id="9806756at2"/>
<dbReference type="RefSeq" id="WP_015396330.1">
    <property type="nucleotide sequence ID" value="NC_020294.1"/>
</dbReference>
<keyword evidence="14" id="KW-1185">Reference proteome</keyword>
<comment type="catalytic activity">
    <reaction evidence="1 9">
        <text>beta-D-fructose 1,6-bisphosphate + H2O = beta-D-fructose 6-phosphate + phosphate</text>
        <dbReference type="Rhea" id="RHEA:11064"/>
        <dbReference type="ChEBI" id="CHEBI:15377"/>
        <dbReference type="ChEBI" id="CHEBI:32966"/>
        <dbReference type="ChEBI" id="CHEBI:43474"/>
        <dbReference type="ChEBI" id="CHEBI:57634"/>
        <dbReference type="EC" id="3.1.3.11"/>
    </reaction>
</comment>
<keyword evidence="6 9" id="KW-0460">Magnesium</keyword>
<feature type="binding site" evidence="9">
    <location>
        <position position="208"/>
    </location>
    <ligand>
        <name>substrate</name>
    </ligand>
</feature>
<feature type="binding site" evidence="9">
    <location>
        <position position="115"/>
    </location>
    <ligand>
        <name>Mg(2+)</name>
        <dbReference type="ChEBI" id="CHEBI:18420"/>
        <label>2</label>
    </ligand>
</feature>
<dbReference type="GO" id="GO:0042132">
    <property type="term" value="F:fructose 1,6-bisphosphate 1-phosphatase activity"/>
    <property type="evidence" value="ECO:0007669"/>
    <property type="project" value="UniProtKB-UniRule"/>
</dbReference>
<dbReference type="HAMAP" id="MF_01855">
    <property type="entry name" value="FBPase_class1"/>
    <property type="match status" value="1"/>
</dbReference>
<keyword evidence="5 9" id="KW-0378">Hydrolase</keyword>
<dbReference type="Proteomes" id="UP000011547">
    <property type="component" value="Chromosome"/>
</dbReference>
<evidence type="ECO:0000256" key="4">
    <source>
        <dbReference type="ARBA" id="ARBA00022723"/>
    </source>
</evidence>
<dbReference type="GO" id="GO:0006094">
    <property type="term" value="P:gluconeogenesis"/>
    <property type="evidence" value="ECO:0007669"/>
    <property type="project" value="UniProtKB-UniRule"/>
</dbReference>
<dbReference type="Gene3D" id="3.40.190.80">
    <property type="match status" value="1"/>
</dbReference>
<dbReference type="PANTHER" id="PTHR11556:SF35">
    <property type="entry name" value="SEDOHEPTULOSE-1,7-BISPHOSPHATASE, CHLOROPLASTIC"/>
    <property type="match status" value="1"/>
</dbReference>
<evidence type="ECO:0000256" key="8">
    <source>
        <dbReference type="ARBA" id="ARBA00024331"/>
    </source>
</evidence>
<evidence type="ECO:0000313" key="13">
    <source>
        <dbReference type="EMBL" id="AGF46919.1"/>
    </source>
</evidence>
<evidence type="ECO:0000256" key="2">
    <source>
        <dbReference type="ARBA" id="ARBA00010941"/>
    </source>
</evidence>
<comment type="pathway">
    <text evidence="8">Carbohydrate biosynthesis.</text>
</comment>
<feature type="domain" description="Fructose-1-6-bisphosphatase class 1 C-terminal" evidence="12">
    <location>
        <begin position="198"/>
        <end position="332"/>
    </location>
</feature>
<dbReference type="GO" id="GO:0006002">
    <property type="term" value="P:fructose 6-phosphate metabolic process"/>
    <property type="evidence" value="ECO:0007669"/>
    <property type="project" value="TreeGrafter"/>
</dbReference>
<gene>
    <name evidence="9" type="primary">fbp</name>
    <name evidence="13" type="ORF">CDSE_0624</name>
</gene>
<dbReference type="GO" id="GO:0030388">
    <property type="term" value="P:fructose 1,6-bisphosphate metabolic process"/>
    <property type="evidence" value="ECO:0007669"/>
    <property type="project" value="TreeGrafter"/>
</dbReference>
<dbReference type="EC" id="3.1.3.11" evidence="9"/>
<dbReference type="PANTHER" id="PTHR11556">
    <property type="entry name" value="FRUCTOSE-1,6-BISPHOSPHATASE-RELATED"/>
    <property type="match status" value="1"/>
</dbReference>
<keyword evidence="4 9" id="KW-0479">Metal-binding</keyword>
<dbReference type="FunFam" id="3.40.190.80:FF:000011">
    <property type="entry name" value="Fructose-1,6-bisphosphatase class 1"/>
    <property type="match status" value="1"/>
</dbReference>
<sequence>MGSTNLNNFLNEKYVSCQLDKELFYLIEIVADSCKKISNIIRNEKNKDLFGDSNSFNIQGEQQKKLDVIANEILIKDTQSSGYIAGIASEELDDIYKIPEIYKKGKYILLFDPLDGSSNIDVNISIGTIFSILEIPDKFTINNIKEIDYLQPGINQIAAGYVLYGPKTNLNISFGQGVSSFFLDAYNSWILSEEKITIPENTNEFSVNISNMRFWESPIKKYISDCLSGLDGPLAKNYNMRWVGSMVADVHRILKKGGIFLYPNDFRLTGKTGKLRLMYEVNPMSFLIEQAGGLSIDCENNSILEIKPTKLHQRIGVILGSRKEVNIVKKYINEL</sequence>
<evidence type="ECO:0000256" key="3">
    <source>
        <dbReference type="ARBA" id="ARBA00022490"/>
    </source>
</evidence>
<feature type="binding site" evidence="9">
    <location>
        <position position="280"/>
    </location>
    <ligand>
        <name>Mg(2+)</name>
        <dbReference type="ChEBI" id="CHEBI:18420"/>
        <label>2</label>
    </ligand>
</feature>
<feature type="binding site" evidence="9">
    <location>
        <position position="90"/>
    </location>
    <ligand>
        <name>Mg(2+)</name>
        <dbReference type="ChEBI" id="CHEBI:18420"/>
        <label>1</label>
    </ligand>
</feature>
<dbReference type="PIRSF" id="PIRSF000904">
    <property type="entry name" value="FBPtase_SBPase"/>
    <property type="match status" value="1"/>
</dbReference>
<dbReference type="PIRSF" id="PIRSF500210">
    <property type="entry name" value="FBPtase"/>
    <property type="match status" value="1"/>
</dbReference>
<dbReference type="AlphaFoldDB" id="M1LUD8"/>
<feature type="binding site" evidence="9">
    <location>
        <begin position="115"/>
        <end position="118"/>
    </location>
    <ligand>
        <name>substrate</name>
    </ligand>
</feature>
<dbReference type="PATRIC" id="fig|1208919.3.peg.357"/>
<dbReference type="InterPro" id="IPR033391">
    <property type="entry name" value="FBPase_N"/>
</dbReference>
<dbReference type="CDD" id="cd00354">
    <property type="entry name" value="FBPase"/>
    <property type="match status" value="1"/>
</dbReference>
<dbReference type="PRINTS" id="PR00115">
    <property type="entry name" value="F16BPHPHTASE"/>
</dbReference>
<comment type="subcellular location">
    <subcellularLocation>
        <location evidence="9">Cytoplasm</location>
    </subcellularLocation>
</comment>